<dbReference type="Pfam" id="PF01244">
    <property type="entry name" value="Peptidase_M19"/>
    <property type="match status" value="1"/>
</dbReference>
<gene>
    <name evidence="1" type="ORF">SAMN05444266_111182</name>
</gene>
<evidence type="ECO:0000313" key="2">
    <source>
        <dbReference type="Proteomes" id="UP000184420"/>
    </source>
</evidence>
<dbReference type="GO" id="GO:0070573">
    <property type="term" value="F:metallodipeptidase activity"/>
    <property type="evidence" value="ECO:0007669"/>
    <property type="project" value="InterPro"/>
</dbReference>
<organism evidence="1 2">
    <name type="scientific">Chitinophaga jiangningensis</name>
    <dbReference type="NCBI Taxonomy" id="1419482"/>
    <lineage>
        <taxon>Bacteria</taxon>
        <taxon>Pseudomonadati</taxon>
        <taxon>Bacteroidota</taxon>
        <taxon>Chitinophagia</taxon>
        <taxon>Chitinophagales</taxon>
        <taxon>Chitinophagaceae</taxon>
        <taxon>Chitinophaga</taxon>
    </lineage>
</organism>
<dbReference type="InterPro" id="IPR008257">
    <property type="entry name" value="Pept_M19"/>
</dbReference>
<dbReference type="AlphaFoldDB" id="A0A1M7LXL4"/>
<dbReference type="GO" id="GO:0006508">
    <property type="term" value="P:proteolysis"/>
    <property type="evidence" value="ECO:0007669"/>
    <property type="project" value="InterPro"/>
</dbReference>
<dbReference type="PROSITE" id="PS51365">
    <property type="entry name" value="RENAL_DIPEPTIDASE_2"/>
    <property type="match status" value="1"/>
</dbReference>
<keyword evidence="2" id="KW-1185">Reference proteome</keyword>
<dbReference type="Gene3D" id="3.20.20.140">
    <property type="entry name" value="Metal-dependent hydrolases"/>
    <property type="match status" value="1"/>
</dbReference>
<protein>
    <submittedName>
        <fullName evidence="1">Membrane dipeptidase</fullName>
    </submittedName>
</protein>
<dbReference type="EMBL" id="FRBL01000011">
    <property type="protein sequence ID" value="SHM82527.1"/>
    <property type="molecule type" value="Genomic_DNA"/>
</dbReference>
<proteinExistence type="predicted"/>
<dbReference type="PANTHER" id="PTHR10443:SF12">
    <property type="entry name" value="DIPEPTIDASE"/>
    <property type="match status" value="1"/>
</dbReference>
<name>A0A1M7LXL4_9BACT</name>
<dbReference type="PANTHER" id="PTHR10443">
    <property type="entry name" value="MICROSOMAL DIPEPTIDASE"/>
    <property type="match status" value="1"/>
</dbReference>
<reference evidence="1 2" key="1">
    <citation type="submission" date="2016-11" db="EMBL/GenBank/DDBJ databases">
        <authorList>
            <person name="Jaros S."/>
            <person name="Januszkiewicz K."/>
            <person name="Wedrychowicz H."/>
        </authorList>
    </citation>
    <scope>NUCLEOTIDE SEQUENCE [LARGE SCALE GENOMIC DNA]</scope>
    <source>
        <strain evidence="1 2">DSM 27406</strain>
    </source>
</reference>
<dbReference type="Proteomes" id="UP000184420">
    <property type="component" value="Unassembled WGS sequence"/>
</dbReference>
<dbReference type="InterPro" id="IPR032466">
    <property type="entry name" value="Metal_Hydrolase"/>
</dbReference>
<sequence length="364" mass="40483">MSEIKYAMFTIDAHLDLSMNALEWNRDLQQTVPAIRAREAGLNDKPDRAKGVVALPELRKGNIGLVVATQIGRYVAPDNPLPGWHSPQQAWAQTQGQLAWYKAMEDAGEMVMIKDRKSLEAHLALWNDGTPNDGKPVGYILSLEGADSLVDLRYLERAYNKGLRAVGPAHYGPGRYANGTDATGHLNEQGRQLIRKMEELNIILDATHLCDDAFWDAMEIFNGNVWASHNNCRALVNHNRQFSDEMIQALISKGAVIGAALDAWMMVPGWVRGTSTPESMNCNLDKMIDHIDHICQLAGNSLHVGIGTDLDGAFGKEQCPYDLETIADLQLLPAKFAARGYSAADIENIMYGNWLRFLRKAWRD</sequence>
<dbReference type="SUPFAM" id="SSF51556">
    <property type="entry name" value="Metallo-dependent hydrolases"/>
    <property type="match status" value="1"/>
</dbReference>
<accession>A0A1M7LXL4</accession>
<evidence type="ECO:0000313" key="1">
    <source>
        <dbReference type="EMBL" id="SHM82527.1"/>
    </source>
</evidence>
<dbReference type="STRING" id="1419482.SAMN05444266_111182"/>